<dbReference type="Proteomes" id="UP000746751">
    <property type="component" value="Unassembled WGS sequence"/>
</dbReference>
<protein>
    <recommendedName>
        <fullName evidence="3">NusG-like N-terminal domain-containing protein</fullName>
    </recommendedName>
</protein>
<comment type="caution">
    <text evidence="1">The sequence shown here is derived from an EMBL/GenBank/DDBJ whole genome shotgun (WGS) entry which is preliminary data.</text>
</comment>
<name>A0A921IMX2_9ACTN</name>
<sequence length="203" mass="22678">MAEMVAERTRSRAVRPAGTLAGGLPCGRRVPKGRVRWYPLKVREGSEESTCARLLRLVPRDVLIDCFPLVKERWFKRAGVWELQRAVAYRGYAFAVTGDPAGLYKALAKVDAHAEIAGADGRAWMPLAPDVQEWFERFADEGHVLRSSTAVIVDGVLHVQEGPLVGQEERIGKIDRHRRRCEVAVGWDGGFTEQMPLDVPFKS</sequence>
<reference evidence="1" key="1">
    <citation type="journal article" date="2021" name="PeerJ">
        <title>Extensive microbial diversity within the chicken gut microbiome revealed by metagenomics and culture.</title>
        <authorList>
            <person name="Gilroy R."/>
            <person name="Ravi A."/>
            <person name="Getino M."/>
            <person name="Pursley I."/>
            <person name="Horton D.L."/>
            <person name="Alikhan N.F."/>
            <person name="Baker D."/>
            <person name="Gharbi K."/>
            <person name="Hall N."/>
            <person name="Watson M."/>
            <person name="Adriaenssens E.M."/>
            <person name="Foster-Nyarko E."/>
            <person name="Jarju S."/>
            <person name="Secka A."/>
            <person name="Antonio M."/>
            <person name="Oren A."/>
            <person name="Chaudhuri R.R."/>
            <person name="La Ragione R."/>
            <person name="Hildebrand F."/>
            <person name="Pallen M.J."/>
        </authorList>
    </citation>
    <scope>NUCLEOTIDE SEQUENCE</scope>
    <source>
        <strain evidence="1">ChiGjej2B2-7701</strain>
    </source>
</reference>
<evidence type="ECO:0000313" key="1">
    <source>
        <dbReference type="EMBL" id="HJG29927.1"/>
    </source>
</evidence>
<reference evidence="1" key="2">
    <citation type="submission" date="2021-09" db="EMBL/GenBank/DDBJ databases">
        <authorList>
            <person name="Gilroy R."/>
        </authorList>
    </citation>
    <scope>NUCLEOTIDE SEQUENCE</scope>
    <source>
        <strain evidence="1">ChiGjej2B2-7701</strain>
    </source>
</reference>
<proteinExistence type="predicted"/>
<organism evidence="1 2">
    <name type="scientific">Collinsella ihumii</name>
    <dbReference type="NCBI Taxonomy" id="1720204"/>
    <lineage>
        <taxon>Bacteria</taxon>
        <taxon>Bacillati</taxon>
        <taxon>Actinomycetota</taxon>
        <taxon>Coriobacteriia</taxon>
        <taxon>Coriobacteriales</taxon>
        <taxon>Coriobacteriaceae</taxon>
        <taxon>Collinsella</taxon>
    </lineage>
</organism>
<dbReference type="AlphaFoldDB" id="A0A921IMX2"/>
<accession>A0A921IMX2</accession>
<evidence type="ECO:0008006" key="3">
    <source>
        <dbReference type="Google" id="ProtNLM"/>
    </source>
</evidence>
<evidence type="ECO:0000313" key="2">
    <source>
        <dbReference type="Proteomes" id="UP000746751"/>
    </source>
</evidence>
<gene>
    <name evidence="1" type="ORF">K8U80_00860</name>
</gene>
<dbReference type="EMBL" id="DYVF01000007">
    <property type="protein sequence ID" value="HJG29927.1"/>
    <property type="molecule type" value="Genomic_DNA"/>
</dbReference>